<dbReference type="PANTHER" id="PTHR43639:SF1">
    <property type="entry name" value="SHORT-CHAIN DEHYDROGENASE_REDUCTASE FAMILY PROTEIN"/>
    <property type="match status" value="1"/>
</dbReference>
<keyword evidence="4" id="KW-1185">Reference proteome</keyword>
<dbReference type="EMBL" id="BAABKN010000012">
    <property type="protein sequence ID" value="GAA4735636.1"/>
    <property type="molecule type" value="Genomic_DNA"/>
</dbReference>
<evidence type="ECO:0000313" key="3">
    <source>
        <dbReference type="EMBL" id="GAA4735636.1"/>
    </source>
</evidence>
<dbReference type="InterPro" id="IPR002347">
    <property type="entry name" value="SDR_fam"/>
</dbReference>
<sequence length="252" mass="25779">MKVALVTGASAGIGQAAAFAIARAGVGVITTYRSHGSEGEATAARITAEGGRAVALPLDLGDVAGLDGFVEQVVGALSATFGATRLDYLVNNAGIGGGLAFGEVTEEAFDRYERVLLRGPYFLTQKLLPVLADGGAIVNTGSTSALPNRVSAGYSVYAALKGAVHTVTPYWAKELAPRRIRVNAVAPGTTRTRIGDDAFARMPELIPAVAEGIALGRIGEPDDAAAIIAFLLSDAAAWVTGQVIEVSGGERL</sequence>
<dbReference type="InterPro" id="IPR036291">
    <property type="entry name" value="NAD(P)-bd_dom_sf"/>
</dbReference>
<dbReference type="SUPFAM" id="SSF51735">
    <property type="entry name" value="NAD(P)-binding Rossmann-fold domains"/>
    <property type="match status" value="1"/>
</dbReference>
<evidence type="ECO:0000256" key="1">
    <source>
        <dbReference type="ARBA" id="ARBA00006484"/>
    </source>
</evidence>
<dbReference type="PRINTS" id="PR00080">
    <property type="entry name" value="SDRFAMILY"/>
</dbReference>
<accession>A0ABP8YNU9</accession>
<evidence type="ECO:0000256" key="2">
    <source>
        <dbReference type="ARBA" id="ARBA00023002"/>
    </source>
</evidence>
<comment type="caution">
    <text evidence="3">The sequence shown here is derived from an EMBL/GenBank/DDBJ whole genome shotgun (WGS) entry which is preliminary data.</text>
</comment>
<dbReference type="PANTHER" id="PTHR43639">
    <property type="entry name" value="OXIDOREDUCTASE, SHORT-CHAIN DEHYDROGENASE/REDUCTASE FAMILY (AFU_ORTHOLOGUE AFUA_5G02870)"/>
    <property type="match status" value="1"/>
</dbReference>
<dbReference type="RefSeq" id="WP_345526555.1">
    <property type="nucleotide sequence ID" value="NZ_BAABKN010000012.1"/>
</dbReference>
<evidence type="ECO:0000313" key="4">
    <source>
        <dbReference type="Proteomes" id="UP001499882"/>
    </source>
</evidence>
<dbReference type="Pfam" id="PF13561">
    <property type="entry name" value="adh_short_C2"/>
    <property type="match status" value="1"/>
</dbReference>
<protein>
    <submittedName>
        <fullName evidence="3">SDR family oxidoreductase</fullName>
    </submittedName>
</protein>
<dbReference type="Gene3D" id="3.40.50.720">
    <property type="entry name" value="NAD(P)-binding Rossmann-like Domain"/>
    <property type="match status" value="1"/>
</dbReference>
<keyword evidence="2" id="KW-0560">Oxidoreductase</keyword>
<name>A0ABP8YNU9_9ACTN</name>
<dbReference type="Proteomes" id="UP001499882">
    <property type="component" value="Unassembled WGS sequence"/>
</dbReference>
<gene>
    <name evidence="3" type="ORF">GCM10023350_19360</name>
</gene>
<organism evidence="3 4">
    <name type="scientific">Nocardioides endophyticus</name>
    <dbReference type="NCBI Taxonomy" id="1353775"/>
    <lineage>
        <taxon>Bacteria</taxon>
        <taxon>Bacillati</taxon>
        <taxon>Actinomycetota</taxon>
        <taxon>Actinomycetes</taxon>
        <taxon>Propionibacteriales</taxon>
        <taxon>Nocardioidaceae</taxon>
        <taxon>Nocardioides</taxon>
    </lineage>
</organism>
<dbReference type="PRINTS" id="PR00081">
    <property type="entry name" value="GDHRDH"/>
</dbReference>
<proteinExistence type="inferred from homology"/>
<comment type="similarity">
    <text evidence="1">Belongs to the short-chain dehydrogenases/reductases (SDR) family.</text>
</comment>
<reference evidence="4" key="1">
    <citation type="journal article" date="2019" name="Int. J. Syst. Evol. Microbiol.">
        <title>The Global Catalogue of Microorganisms (GCM) 10K type strain sequencing project: providing services to taxonomists for standard genome sequencing and annotation.</title>
        <authorList>
            <consortium name="The Broad Institute Genomics Platform"/>
            <consortium name="The Broad Institute Genome Sequencing Center for Infectious Disease"/>
            <person name="Wu L."/>
            <person name="Ma J."/>
        </authorList>
    </citation>
    <scope>NUCLEOTIDE SEQUENCE [LARGE SCALE GENOMIC DNA]</scope>
    <source>
        <strain evidence="4">JCM 18532</strain>
    </source>
</reference>